<keyword evidence="12" id="KW-0479">Metal-binding</keyword>
<dbReference type="InterPro" id="IPR011798">
    <property type="entry name" value="APS_reductase"/>
</dbReference>
<keyword evidence="4 12" id="KW-0408">Iron</keyword>
<dbReference type="PANTHER" id="PTHR46509:SF1">
    <property type="entry name" value="PHOSPHOADENOSINE PHOSPHOSULFATE REDUCTASE"/>
    <property type="match status" value="1"/>
</dbReference>
<comment type="pathway">
    <text evidence="7 12">Sulfur metabolism; hydrogen sulfide biosynthesis; sulfite from sulfate.</text>
</comment>
<dbReference type="Gene3D" id="3.40.50.620">
    <property type="entry name" value="HUPs"/>
    <property type="match status" value="1"/>
</dbReference>
<evidence type="ECO:0000256" key="10">
    <source>
        <dbReference type="ARBA" id="ARBA00030894"/>
    </source>
</evidence>
<name>A0ABW8IDK8_9BACI</name>
<dbReference type="NCBIfam" id="TIGR02055">
    <property type="entry name" value="APS_reductase"/>
    <property type="match status" value="1"/>
</dbReference>
<dbReference type="PANTHER" id="PTHR46509">
    <property type="entry name" value="PHOSPHOADENOSINE PHOSPHOSULFATE REDUCTASE"/>
    <property type="match status" value="1"/>
</dbReference>
<keyword evidence="2 12" id="KW-0963">Cytoplasm</keyword>
<feature type="domain" description="Phosphoadenosine phosphosulphate reductase" evidence="14">
    <location>
        <begin position="38"/>
        <end position="210"/>
    </location>
</feature>
<accession>A0ABW8IDK8</accession>
<dbReference type="GO" id="GO:0004604">
    <property type="term" value="F:phosphoadenylyl-sulfate reductase (thioredoxin) activity"/>
    <property type="evidence" value="ECO:0007669"/>
    <property type="project" value="UniProtKB-EC"/>
</dbReference>
<dbReference type="NCBIfam" id="NF002537">
    <property type="entry name" value="PRK02090.1"/>
    <property type="match status" value="1"/>
</dbReference>
<feature type="binding site" evidence="12">
    <location>
        <position position="121"/>
    </location>
    <ligand>
        <name>[4Fe-4S] cluster</name>
        <dbReference type="ChEBI" id="CHEBI:49883"/>
    </ligand>
</feature>
<feature type="binding site" evidence="12">
    <location>
        <position position="204"/>
    </location>
    <ligand>
        <name>[4Fe-4S] cluster</name>
        <dbReference type="ChEBI" id="CHEBI:49883"/>
    </ligand>
</feature>
<organism evidence="15 16">
    <name type="scientific">Bacillus lumedeiriae</name>
    <dbReference type="NCBI Taxonomy" id="3058829"/>
    <lineage>
        <taxon>Bacteria</taxon>
        <taxon>Bacillati</taxon>
        <taxon>Bacillota</taxon>
        <taxon>Bacilli</taxon>
        <taxon>Bacillales</taxon>
        <taxon>Bacillaceae</taxon>
        <taxon>Bacillus</taxon>
    </lineage>
</organism>
<evidence type="ECO:0000256" key="7">
    <source>
        <dbReference type="ARBA" id="ARBA00024327"/>
    </source>
</evidence>
<dbReference type="PIRSF" id="PIRSF000857">
    <property type="entry name" value="PAPS_reductase"/>
    <property type="match status" value="1"/>
</dbReference>
<evidence type="ECO:0000256" key="1">
    <source>
        <dbReference type="ARBA" id="ARBA00009732"/>
    </source>
</evidence>
<keyword evidence="5 12" id="KW-0411">Iron-sulfur</keyword>
<dbReference type="EC" id="1.8.4.10" evidence="8 12"/>
<dbReference type="RefSeq" id="WP_404318360.1">
    <property type="nucleotide sequence ID" value="NZ_JAUIYO010000014.1"/>
</dbReference>
<comment type="cofactor">
    <cofactor evidence="12">
        <name>[4Fe-4S] cluster</name>
        <dbReference type="ChEBI" id="CHEBI:49883"/>
    </cofactor>
    <text evidence="12">Binds 1 [4Fe-4S] cluster per subunit.</text>
</comment>
<dbReference type="InterPro" id="IPR002500">
    <property type="entry name" value="PAPS_reduct_dom"/>
</dbReference>
<dbReference type="HAMAP" id="MF_00063">
    <property type="entry name" value="CysH"/>
    <property type="match status" value="1"/>
</dbReference>
<dbReference type="InterPro" id="IPR014729">
    <property type="entry name" value="Rossmann-like_a/b/a_fold"/>
</dbReference>
<evidence type="ECO:0000256" key="5">
    <source>
        <dbReference type="ARBA" id="ARBA00023014"/>
    </source>
</evidence>
<evidence type="ECO:0000256" key="13">
    <source>
        <dbReference type="SAM" id="MobiDB-lite"/>
    </source>
</evidence>
<dbReference type="SUPFAM" id="SSF52402">
    <property type="entry name" value="Adenine nucleotide alpha hydrolases-like"/>
    <property type="match status" value="1"/>
</dbReference>
<keyword evidence="3 12" id="KW-0560">Oxidoreductase</keyword>
<comment type="subcellular location">
    <subcellularLocation>
        <location evidence="12">Cytoplasm</location>
    </subcellularLocation>
</comment>
<dbReference type="CDD" id="cd23945">
    <property type="entry name" value="PAPS_reductase"/>
    <property type="match status" value="1"/>
</dbReference>
<gene>
    <name evidence="12" type="primary">cysH</name>
    <name evidence="15" type="ORF">QYG89_13905</name>
</gene>
<evidence type="ECO:0000259" key="14">
    <source>
        <dbReference type="Pfam" id="PF01507"/>
    </source>
</evidence>
<dbReference type="NCBIfam" id="TIGR00434">
    <property type="entry name" value="cysH"/>
    <property type="match status" value="1"/>
</dbReference>
<dbReference type="Proteomes" id="UP001619911">
    <property type="component" value="Unassembled WGS sequence"/>
</dbReference>
<comment type="function">
    <text evidence="6 12">Catalyzes the formation of sulfite from adenosine 5'-phosphosulfate (APS) using thioredoxin as an electron donor.</text>
</comment>
<feature type="compositionally biased region" description="Polar residues" evidence="13">
    <location>
        <begin position="1"/>
        <end position="13"/>
    </location>
</feature>
<dbReference type="EMBL" id="JAUIYO010000014">
    <property type="protein sequence ID" value="MFK2826746.1"/>
    <property type="molecule type" value="Genomic_DNA"/>
</dbReference>
<comment type="caution">
    <text evidence="15">The sequence shown here is derived from an EMBL/GenBank/DDBJ whole genome shotgun (WGS) entry which is preliminary data.</text>
</comment>
<feature type="active site" description="Nucleophile; cysteine thiosulfonate intermediate" evidence="12">
    <location>
        <position position="230"/>
    </location>
</feature>
<reference evidence="15 16" key="1">
    <citation type="submission" date="2023-07" db="EMBL/GenBank/DDBJ databases">
        <title>Bacillus lucianemedeirus sp. nov, a new species isolated from an immunobiological production facility.</title>
        <authorList>
            <person name="Costa L.V."/>
            <person name="Miranda R.V.S.L."/>
            <person name="Brandao M.L.L."/>
            <person name="Reis C.M.F."/>
            <person name="Frazao A.M."/>
            <person name="Cruz F.V."/>
            <person name="Baio P.V.P."/>
            <person name="Veras J.F.C."/>
            <person name="Ramos J.N."/>
            <person name="Vieira V."/>
        </authorList>
    </citation>
    <scope>NUCLEOTIDE SEQUENCE [LARGE SCALE GENOMIC DNA]</scope>
    <source>
        <strain evidence="15 16">B190/17</strain>
    </source>
</reference>
<sequence>MITYQQWNENTLPSFPEDSETKGALETLEWSYKEFGENLVYACSFGIEGIVLIDLISKVKPDANIIFLDTNYHFKETYDIIDEVRKNYPTLRIHIQQPELTIEEQNTSYGQDLWKTDPNQCCHLRKISPLEKALDPAIAWISGLRREQSETRKHTNFLNQDHRFKKVKVCPLIHWTWKDVWRYVTKHELAYNRLHDQGYPSIGCETCTKPAYSLEDMRSGRWSGSGKTECGLHTN</sequence>
<evidence type="ECO:0000256" key="3">
    <source>
        <dbReference type="ARBA" id="ARBA00023002"/>
    </source>
</evidence>
<comment type="catalytic activity">
    <reaction evidence="12">
        <text>[thioredoxin]-disulfide + sulfite + AMP + 2 H(+) = adenosine 5'-phosphosulfate + [thioredoxin]-dithiol</text>
        <dbReference type="Rhea" id="RHEA:21976"/>
        <dbReference type="Rhea" id="RHEA-COMP:10698"/>
        <dbReference type="Rhea" id="RHEA-COMP:10700"/>
        <dbReference type="ChEBI" id="CHEBI:15378"/>
        <dbReference type="ChEBI" id="CHEBI:17359"/>
        <dbReference type="ChEBI" id="CHEBI:29950"/>
        <dbReference type="ChEBI" id="CHEBI:50058"/>
        <dbReference type="ChEBI" id="CHEBI:58243"/>
        <dbReference type="ChEBI" id="CHEBI:456215"/>
        <dbReference type="EC" id="1.8.4.10"/>
    </reaction>
</comment>
<evidence type="ECO:0000256" key="12">
    <source>
        <dbReference type="HAMAP-Rule" id="MF_00063"/>
    </source>
</evidence>
<evidence type="ECO:0000256" key="2">
    <source>
        <dbReference type="ARBA" id="ARBA00022490"/>
    </source>
</evidence>
<feature type="binding site" evidence="12">
    <location>
        <position position="122"/>
    </location>
    <ligand>
        <name>[4Fe-4S] cluster</name>
        <dbReference type="ChEBI" id="CHEBI:49883"/>
    </ligand>
</feature>
<evidence type="ECO:0000256" key="6">
    <source>
        <dbReference type="ARBA" id="ARBA00024298"/>
    </source>
</evidence>
<evidence type="ECO:0000256" key="11">
    <source>
        <dbReference type="ARBA" id="ARBA00032041"/>
    </source>
</evidence>
<proteinExistence type="inferred from homology"/>
<evidence type="ECO:0000313" key="16">
    <source>
        <dbReference type="Proteomes" id="UP001619911"/>
    </source>
</evidence>
<evidence type="ECO:0000313" key="15">
    <source>
        <dbReference type="EMBL" id="MFK2826746.1"/>
    </source>
</evidence>
<evidence type="ECO:0000256" key="9">
    <source>
        <dbReference type="ARBA" id="ARBA00029514"/>
    </source>
</evidence>
<feature type="binding site" evidence="12">
    <location>
        <position position="207"/>
    </location>
    <ligand>
        <name>[4Fe-4S] cluster</name>
        <dbReference type="ChEBI" id="CHEBI:49883"/>
    </ligand>
</feature>
<feature type="region of interest" description="Disordered" evidence="13">
    <location>
        <begin position="1"/>
        <end position="20"/>
    </location>
</feature>
<evidence type="ECO:0000256" key="4">
    <source>
        <dbReference type="ARBA" id="ARBA00023004"/>
    </source>
</evidence>
<keyword evidence="16" id="KW-1185">Reference proteome</keyword>
<comment type="similarity">
    <text evidence="1 12">Belongs to the PAPS reductase family. CysH subfamily.</text>
</comment>
<evidence type="ECO:0000256" key="8">
    <source>
        <dbReference type="ARBA" id="ARBA00024386"/>
    </source>
</evidence>
<dbReference type="Pfam" id="PF01507">
    <property type="entry name" value="PAPS_reduct"/>
    <property type="match status" value="1"/>
</dbReference>
<protein>
    <recommendedName>
        <fullName evidence="9 12">Adenosine 5'-phosphosulfate reductase</fullName>
        <shortName evidence="12">APS reductase</shortName>
        <ecNumber evidence="8 12">1.8.4.10</ecNumber>
    </recommendedName>
    <alternativeName>
        <fullName evidence="11 12">5'-adenylylsulfate reductase</fullName>
    </alternativeName>
    <alternativeName>
        <fullName evidence="10 12">Thioredoxin-dependent 5'-adenylylsulfate reductase</fullName>
    </alternativeName>
</protein>
<dbReference type="InterPro" id="IPR004511">
    <property type="entry name" value="PAPS/APS_Rdtase"/>
</dbReference>